<sequence length="423" mass="45244">MTPRLARPLVAAIVGGALAASGAVATAPAYAGSAHASVLAEETVDPSASVTATPTPEPSDTTSSATPEPSDSSSVTPEPSDSSSSTAPEPSGSTPSETPTTSLPPGDTVAPTGTYKLSATSIWTGQFVKLTQTAADFNDVGTPDAAIARIVSWGDGSRVDTLKAGQTVAQHVYTRPGTYTVNERLTDPAGNAAYIRRTVKVSNAWTKLVNSKSTVWPGQRYTLTVKSVPAGTQSFVVDNGDNCTVEYKWTGKARAVPMIFWKDCKTGRIVTGKRYAKIKYKNANGYSVAFSGPAVTVKKDSWKPKVTVTKPSSSNRLKSWKYVTGTAKDTKGSGVRAVWVFLENYSGGKDYCMNKNKKWQRVTEATWDDVCYGWRATLSSNGKFKFKVPAGLKKGYFWASARSEDWGGQLSPWKTLEVKITRS</sequence>
<dbReference type="RefSeq" id="WP_122981323.1">
    <property type="nucleotide sequence ID" value="NZ_BOMX01000015.1"/>
</dbReference>
<feature type="domain" description="PKD" evidence="3">
    <location>
        <begin position="137"/>
        <end position="201"/>
    </location>
</feature>
<protein>
    <recommendedName>
        <fullName evidence="3">PKD domain-containing protein</fullName>
    </recommendedName>
</protein>
<reference evidence="4 5" key="1">
    <citation type="submission" date="2019-06" db="EMBL/GenBank/DDBJ databases">
        <title>Sequencing the genomes of 1000 actinobacteria strains.</title>
        <authorList>
            <person name="Klenk H.-P."/>
        </authorList>
    </citation>
    <scope>NUCLEOTIDE SEQUENCE [LARGE SCALE GENOMIC DNA]</scope>
    <source>
        <strain evidence="4 5">DSM 43866</strain>
    </source>
</reference>
<dbReference type="InterPro" id="IPR035986">
    <property type="entry name" value="PKD_dom_sf"/>
</dbReference>
<feature type="region of interest" description="Disordered" evidence="1">
    <location>
        <begin position="27"/>
        <end position="112"/>
    </location>
</feature>
<dbReference type="OrthoDB" id="3288201at2"/>
<evidence type="ECO:0000256" key="2">
    <source>
        <dbReference type="SAM" id="SignalP"/>
    </source>
</evidence>
<comment type="caution">
    <text evidence="4">The sequence shown here is derived from an EMBL/GenBank/DDBJ whole genome shotgun (WGS) entry which is preliminary data.</text>
</comment>
<keyword evidence="5" id="KW-1185">Reference proteome</keyword>
<dbReference type="Proteomes" id="UP000320239">
    <property type="component" value="Unassembled WGS sequence"/>
</dbReference>
<name>A0A561WPT0_ACTTI</name>
<feature type="chain" id="PRO_5038655699" description="PKD domain-containing protein" evidence="2">
    <location>
        <begin position="20"/>
        <end position="423"/>
    </location>
</feature>
<dbReference type="InterPro" id="IPR013783">
    <property type="entry name" value="Ig-like_fold"/>
</dbReference>
<evidence type="ECO:0000256" key="1">
    <source>
        <dbReference type="SAM" id="MobiDB-lite"/>
    </source>
</evidence>
<dbReference type="SUPFAM" id="SSF49299">
    <property type="entry name" value="PKD domain"/>
    <property type="match status" value="1"/>
</dbReference>
<dbReference type="InterPro" id="IPR000601">
    <property type="entry name" value="PKD_dom"/>
</dbReference>
<organism evidence="4 5">
    <name type="scientific">Actinoplanes teichomyceticus</name>
    <dbReference type="NCBI Taxonomy" id="1867"/>
    <lineage>
        <taxon>Bacteria</taxon>
        <taxon>Bacillati</taxon>
        <taxon>Actinomycetota</taxon>
        <taxon>Actinomycetes</taxon>
        <taxon>Micromonosporales</taxon>
        <taxon>Micromonosporaceae</taxon>
        <taxon>Actinoplanes</taxon>
    </lineage>
</organism>
<feature type="signal peptide" evidence="2">
    <location>
        <begin position="1"/>
        <end position="19"/>
    </location>
</feature>
<feature type="compositionally biased region" description="Low complexity" evidence="1">
    <location>
        <begin position="51"/>
        <end position="105"/>
    </location>
</feature>
<dbReference type="GO" id="GO:0005975">
    <property type="term" value="P:carbohydrate metabolic process"/>
    <property type="evidence" value="ECO:0007669"/>
    <property type="project" value="UniProtKB-ARBA"/>
</dbReference>
<gene>
    <name evidence="4" type="ORF">FHX34_101843</name>
</gene>
<dbReference type="AlphaFoldDB" id="A0A561WPT0"/>
<proteinExistence type="predicted"/>
<evidence type="ECO:0000259" key="3">
    <source>
        <dbReference type="PROSITE" id="PS50093"/>
    </source>
</evidence>
<evidence type="ECO:0000313" key="4">
    <source>
        <dbReference type="EMBL" id="TWG25870.1"/>
    </source>
</evidence>
<dbReference type="EMBL" id="VIWY01000001">
    <property type="protein sequence ID" value="TWG25870.1"/>
    <property type="molecule type" value="Genomic_DNA"/>
</dbReference>
<dbReference type="Pfam" id="PF00801">
    <property type="entry name" value="PKD"/>
    <property type="match status" value="1"/>
</dbReference>
<accession>A0A561WPT0</accession>
<dbReference type="Gene3D" id="2.60.40.10">
    <property type="entry name" value="Immunoglobulins"/>
    <property type="match status" value="1"/>
</dbReference>
<keyword evidence="2" id="KW-0732">Signal</keyword>
<evidence type="ECO:0000313" key="5">
    <source>
        <dbReference type="Proteomes" id="UP000320239"/>
    </source>
</evidence>
<dbReference type="PROSITE" id="PS50093">
    <property type="entry name" value="PKD"/>
    <property type="match status" value="1"/>
</dbReference>